<dbReference type="PANTHER" id="PTHR44321">
    <property type="entry name" value="TRANSDUCIN BETA-LIKE PROTEIN 2"/>
    <property type="match status" value="1"/>
</dbReference>
<keyword evidence="3" id="KW-0472">Membrane</keyword>
<organism evidence="4 5">
    <name type="scientific">Caenorhabditis tropicalis</name>
    <dbReference type="NCBI Taxonomy" id="1561998"/>
    <lineage>
        <taxon>Eukaryota</taxon>
        <taxon>Metazoa</taxon>
        <taxon>Ecdysozoa</taxon>
        <taxon>Nematoda</taxon>
        <taxon>Chromadorea</taxon>
        <taxon>Rhabditida</taxon>
        <taxon>Rhabditina</taxon>
        <taxon>Rhabditomorpha</taxon>
        <taxon>Rhabditoidea</taxon>
        <taxon>Rhabditidae</taxon>
        <taxon>Peloderinae</taxon>
        <taxon>Caenorhabditis</taxon>
    </lineage>
</organism>
<dbReference type="STRING" id="1561998.A0A1I7UYR1"/>
<feature type="repeat" description="WD" evidence="1">
    <location>
        <begin position="87"/>
        <end position="128"/>
    </location>
</feature>
<dbReference type="SMART" id="SM00320">
    <property type="entry name" value="WD40"/>
    <property type="match status" value="5"/>
</dbReference>
<dbReference type="InterPro" id="IPR042410">
    <property type="entry name" value="WBSCR13"/>
</dbReference>
<dbReference type="SUPFAM" id="SSF50978">
    <property type="entry name" value="WD40 repeat-like"/>
    <property type="match status" value="1"/>
</dbReference>
<dbReference type="Gene3D" id="2.130.10.10">
    <property type="entry name" value="YVTN repeat-like/Quinoprotein amine dehydrogenase"/>
    <property type="match status" value="2"/>
</dbReference>
<evidence type="ECO:0000256" key="3">
    <source>
        <dbReference type="SAM" id="Phobius"/>
    </source>
</evidence>
<feature type="transmembrane region" description="Helical" evidence="3">
    <location>
        <begin position="12"/>
        <end position="31"/>
    </location>
</feature>
<dbReference type="GO" id="GO:0005783">
    <property type="term" value="C:endoplasmic reticulum"/>
    <property type="evidence" value="ECO:0007669"/>
    <property type="project" value="TreeGrafter"/>
</dbReference>
<accession>A0A1I7UYR1</accession>
<dbReference type="InterPro" id="IPR036322">
    <property type="entry name" value="WD40_repeat_dom_sf"/>
</dbReference>
<evidence type="ECO:0000313" key="5">
    <source>
        <dbReference type="WBParaSite" id="Csp11.Scaffold630.g20682.t1"/>
    </source>
</evidence>
<feature type="region of interest" description="Disordered" evidence="2">
    <location>
        <begin position="54"/>
        <end position="75"/>
    </location>
</feature>
<dbReference type="eggNOG" id="KOG2096">
    <property type="taxonomic scope" value="Eukaryota"/>
</dbReference>
<dbReference type="GO" id="GO:0030968">
    <property type="term" value="P:endoplasmic reticulum unfolded protein response"/>
    <property type="evidence" value="ECO:0007669"/>
    <property type="project" value="TreeGrafter"/>
</dbReference>
<dbReference type="PANTHER" id="PTHR44321:SF1">
    <property type="entry name" value="TRANSDUCIN BETA-LIKE PROTEIN 2"/>
    <property type="match status" value="1"/>
</dbReference>
<evidence type="ECO:0000256" key="2">
    <source>
        <dbReference type="SAM" id="MobiDB-lite"/>
    </source>
</evidence>
<dbReference type="Pfam" id="PF00400">
    <property type="entry name" value="WD40"/>
    <property type="match status" value="3"/>
</dbReference>
<reference evidence="5" key="1">
    <citation type="submission" date="2016-11" db="UniProtKB">
        <authorList>
            <consortium name="WormBaseParasite"/>
        </authorList>
    </citation>
    <scope>IDENTIFICATION</scope>
</reference>
<dbReference type="AlphaFoldDB" id="A0A1I7UYR1"/>
<dbReference type="PROSITE" id="PS50294">
    <property type="entry name" value="WD_REPEATS_REGION"/>
    <property type="match status" value="1"/>
</dbReference>
<keyword evidence="1" id="KW-0853">WD repeat</keyword>
<dbReference type="Proteomes" id="UP000095282">
    <property type="component" value="Unplaced"/>
</dbReference>
<name>A0A1I7UYR1_9PELO</name>
<dbReference type="PROSITE" id="PS50082">
    <property type="entry name" value="WD_REPEATS_2"/>
    <property type="match status" value="1"/>
</dbReference>
<keyword evidence="3" id="KW-1133">Transmembrane helix</keyword>
<evidence type="ECO:0000256" key="1">
    <source>
        <dbReference type="PROSITE-ProRule" id="PRU00221"/>
    </source>
</evidence>
<dbReference type="InterPro" id="IPR001680">
    <property type="entry name" value="WD40_rpt"/>
</dbReference>
<keyword evidence="3" id="KW-0812">Transmembrane</keyword>
<protein>
    <submittedName>
        <fullName evidence="5">WD_REPEATS_REGION domain-containing protein</fullName>
    </submittedName>
</protein>
<evidence type="ECO:0000313" key="4">
    <source>
        <dbReference type="Proteomes" id="UP000095282"/>
    </source>
</evidence>
<sequence length="451" mass="51015">MIDIDSVSLPVLIGGLVGFVTIMGAAIIYVAKKERQGEEEEIDIVMEEVTETVVNEESNKKRKHQRKNDQWKTKEPTFSHPWNVSVLKGHTKDVTDIAFASDGKKFVSISGDRSVILWDVRDFENKEHKSIRQTLEYDTPTRVAFAPDCKSVVFGVKRENKLCVYKLAKKTEGSGSHHFVHIDSLEFERVHQVDIQNIGIAGNAKYLMSAALDSKVCIYDLRGQLLKSIDPKVSSLYDCRLSPDGRFIIVSGFTPDVFVFEPTFNKDGTFQNAKKVFCLSGQQSGVLAAAFNAYSTRAVTVSRDGKWRIFDVDIRYEAGQDSIMLREGAWEPLRGATSESVRLEMSPSGDSFAVSYKTDLKVFCSEDETKDYPELKYICSTTISSIAYSSDGKYIATCGDKYVRVIRNVPEWHSRVVKLNRELPEITQEGARRRIKEQIEEAQQLLKQFEH</sequence>
<dbReference type="WBParaSite" id="Csp11.Scaffold630.g20682.t1">
    <property type="protein sequence ID" value="Csp11.Scaffold630.g20682.t1"/>
    <property type="gene ID" value="Csp11.Scaffold630.g20682"/>
</dbReference>
<keyword evidence="4" id="KW-1185">Reference proteome</keyword>
<dbReference type="InterPro" id="IPR015943">
    <property type="entry name" value="WD40/YVTN_repeat-like_dom_sf"/>
</dbReference>
<proteinExistence type="predicted"/>